<feature type="region of interest" description="Disordered" evidence="1">
    <location>
        <begin position="42"/>
        <end position="62"/>
    </location>
</feature>
<proteinExistence type="predicted"/>
<dbReference type="Proteomes" id="UP000596276">
    <property type="component" value="Chromosome 7"/>
</dbReference>
<protein>
    <submittedName>
        <fullName evidence="3">Uncharacterized protein</fullName>
    </submittedName>
</protein>
<feature type="signal peptide" evidence="2">
    <location>
        <begin position="1"/>
        <end position="21"/>
    </location>
</feature>
<dbReference type="AlphaFoldDB" id="A0A7U2MWM0"/>
<reference evidence="4" key="1">
    <citation type="journal article" date="2021" name="G3 (Bethesda)">
        <title>Chromosome assembled and annotated genome sequence of Aspergillus flavus NRRL 3357.</title>
        <authorList>
            <person name="Skerker J.M."/>
            <person name="Pianalto K.M."/>
            <person name="Mondo S.J."/>
            <person name="Yang K."/>
            <person name="Arkin A.P."/>
            <person name="Keller N.P."/>
            <person name="Grigoriev I.V."/>
            <person name="Louise Glass N.L."/>
        </authorList>
    </citation>
    <scope>NUCLEOTIDE SEQUENCE [LARGE SCALE GENOMIC DNA]</scope>
    <source>
        <strain evidence="4">ATCC 200026 / FGSC A1120 / IAM 13836 / NRRL 3357 / JCM 12722 / SRRC 167</strain>
    </source>
</reference>
<dbReference type="VEuPathDB" id="FungiDB:F9C07_1836332"/>
<evidence type="ECO:0000313" key="4">
    <source>
        <dbReference type="Proteomes" id="UP000596276"/>
    </source>
</evidence>
<name>A0A7U2MWM0_ASPFN</name>
<feature type="chain" id="PRO_5030807546" evidence="2">
    <location>
        <begin position="22"/>
        <end position="95"/>
    </location>
</feature>
<keyword evidence="4" id="KW-1185">Reference proteome</keyword>
<accession>A0A7U2MWM0</accession>
<dbReference type="EMBL" id="CP044617">
    <property type="protein sequence ID" value="QRD91223.1"/>
    <property type="molecule type" value="Genomic_DNA"/>
</dbReference>
<sequence length="95" mass="11245">MRVQPRKLSLMISSLWVHILAMCYETPKVNNPLKAPMMRAQLPDEFNEESPKDKSNFPPGYRNPHRFLPDWRFSLPYCPRSRKSKYSLGEYCTQP</sequence>
<evidence type="ECO:0000313" key="3">
    <source>
        <dbReference type="EMBL" id="QRD91223.1"/>
    </source>
</evidence>
<evidence type="ECO:0000256" key="1">
    <source>
        <dbReference type="SAM" id="MobiDB-lite"/>
    </source>
</evidence>
<evidence type="ECO:0000256" key="2">
    <source>
        <dbReference type="SAM" id="SignalP"/>
    </source>
</evidence>
<organism evidence="3 4">
    <name type="scientific">Aspergillus flavus (strain ATCC 200026 / FGSC A1120 / IAM 13836 / NRRL 3357 / JCM 12722 / SRRC 167)</name>
    <dbReference type="NCBI Taxonomy" id="332952"/>
    <lineage>
        <taxon>Eukaryota</taxon>
        <taxon>Fungi</taxon>
        <taxon>Dikarya</taxon>
        <taxon>Ascomycota</taxon>
        <taxon>Pezizomycotina</taxon>
        <taxon>Eurotiomycetes</taxon>
        <taxon>Eurotiomycetidae</taxon>
        <taxon>Eurotiales</taxon>
        <taxon>Aspergillaceae</taxon>
        <taxon>Aspergillus</taxon>
        <taxon>Aspergillus subgen. Circumdati</taxon>
    </lineage>
</organism>
<gene>
    <name evidence="3" type="ORF">F9C07_1836332</name>
</gene>
<keyword evidence="2" id="KW-0732">Signal</keyword>